<reference evidence="2 3" key="1">
    <citation type="submission" date="2018-06" db="EMBL/GenBank/DDBJ databases">
        <authorList>
            <consortium name="Pathogen Informatics"/>
            <person name="Doyle S."/>
        </authorList>
    </citation>
    <scope>NUCLEOTIDE SEQUENCE [LARGE SCALE GENOMIC DNA]</scope>
    <source>
        <strain evidence="2 3">NCTC11694</strain>
    </source>
</reference>
<gene>
    <name evidence="2" type="ORF">NCTC11694_02111</name>
</gene>
<accession>A0A7H4LXR1</accession>
<organism evidence="2 3">
    <name type="scientific">Klebsiella michiganensis</name>
    <dbReference type="NCBI Taxonomy" id="1134687"/>
    <lineage>
        <taxon>Bacteria</taxon>
        <taxon>Pseudomonadati</taxon>
        <taxon>Pseudomonadota</taxon>
        <taxon>Gammaproteobacteria</taxon>
        <taxon>Enterobacterales</taxon>
        <taxon>Enterobacteriaceae</taxon>
        <taxon>Klebsiella/Raoultella group</taxon>
        <taxon>Klebsiella</taxon>
    </lineage>
</organism>
<protein>
    <submittedName>
        <fullName evidence="2">Uncharacterized protein</fullName>
    </submittedName>
</protein>
<feature type="compositionally biased region" description="Acidic residues" evidence="1">
    <location>
        <begin position="56"/>
        <end position="65"/>
    </location>
</feature>
<feature type="region of interest" description="Disordered" evidence="1">
    <location>
        <begin position="30"/>
        <end position="65"/>
    </location>
</feature>
<proteinExistence type="predicted"/>
<dbReference type="Proteomes" id="UP000255050">
    <property type="component" value="Unassembled WGS sequence"/>
</dbReference>
<feature type="compositionally biased region" description="Basic and acidic residues" evidence="1">
    <location>
        <begin position="33"/>
        <end position="48"/>
    </location>
</feature>
<evidence type="ECO:0000313" key="3">
    <source>
        <dbReference type="Proteomes" id="UP000255050"/>
    </source>
</evidence>
<comment type="caution">
    <text evidence="2">The sequence shown here is derived from an EMBL/GenBank/DDBJ whole genome shotgun (WGS) entry which is preliminary data.</text>
</comment>
<evidence type="ECO:0000256" key="1">
    <source>
        <dbReference type="SAM" id="MobiDB-lite"/>
    </source>
</evidence>
<dbReference type="AlphaFoldDB" id="A0A7H4LXR1"/>
<dbReference type="EMBL" id="UGJR01000002">
    <property type="protein sequence ID" value="STR40937.1"/>
    <property type="molecule type" value="Genomic_DNA"/>
</dbReference>
<sequence length="65" mass="7360">MAPAAASFSSWRRIRMTFVLQFLLELVDDDGGDDNHPLNDHLPEIADPHHHHAVGEEDDDERAND</sequence>
<evidence type="ECO:0000313" key="2">
    <source>
        <dbReference type="EMBL" id="STR40937.1"/>
    </source>
</evidence>
<name>A0A7H4LXR1_9ENTR</name>